<dbReference type="Pfam" id="PF00106">
    <property type="entry name" value="adh_short"/>
    <property type="match status" value="1"/>
</dbReference>
<evidence type="ECO:0008006" key="5">
    <source>
        <dbReference type="Google" id="ProtNLM"/>
    </source>
</evidence>
<dbReference type="Proteomes" id="UP000184073">
    <property type="component" value="Unassembled WGS sequence"/>
</dbReference>
<dbReference type="PRINTS" id="PR00080">
    <property type="entry name" value="SDRFAMILY"/>
</dbReference>
<keyword evidence="4" id="KW-1185">Reference proteome</keyword>
<evidence type="ECO:0000313" key="4">
    <source>
        <dbReference type="Proteomes" id="UP000184073"/>
    </source>
</evidence>
<dbReference type="PRINTS" id="PR00081">
    <property type="entry name" value="GDHRDH"/>
</dbReference>
<evidence type="ECO:0000256" key="1">
    <source>
        <dbReference type="ARBA" id="ARBA00022857"/>
    </source>
</evidence>
<dbReference type="GO" id="GO:0016616">
    <property type="term" value="F:oxidoreductase activity, acting on the CH-OH group of donors, NAD or NADP as acceptor"/>
    <property type="evidence" value="ECO:0007669"/>
    <property type="project" value="TreeGrafter"/>
</dbReference>
<dbReference type="InterPro" id="IPR020904">
    <property type="entry name" value="Sc_DH/Rdtase_CS"/>
</dbReference>
<comment type="similarity">
    <text evidence="2">Belongs to the short-chain dehydrogenases/reductases (SDR) family.</text>
</comment>
<evidence type="ECO:0000256" key="2">
    <source>
        <dbReference type="RuleBase" id="RU000363"/>
    </source>
</evidence>
<accession>A0A1L9Q0C0</accession>
<dbReference type="AlphaFoldDB" id="A0A1L9Q0C0"/>
<dbReference type="VEuPathDB" id="FungiDB:ASPVEDRAFT_876817"/>
<dbReference type="InterPro" id="IPR036291">
    <property type="entry name" value="NAD(P)-bd_dom_sf"/>
</dbReference>
<reference evidence="4" key="1">
    <citation type="journal article" date="2017" name="Genome Biol.">
        <title>Comparative genomics reveals high biological diversity and specific adaptations in the industrially and medically important fungal genus Aspergillus.</title>
        <authorList>
            <person name="de Vries R.P."/>
            <person name="Riley R."/>
            <person name="Wiebenga A."/>
            <person name="Aguilar-Osorio G."/>
            <person name="Amillis S."/>
            <person name="Uchima C.A."/>
            <person name="Anderluh G."/>
            <person name="Asadollahi M."/>
            <person name="Askin M."/>
            <person name="Barry K."/>
            <person name="Battaglia E."/>
            <person name="Bayram O."/>
            <person name="Benocci T."/>
            <person name="Braus-Stromeyer S.A."/>
            <person name="Caldana C."/>
            <person name="Canovas D."/>
            <person name="Cerqueira G.C."/>
            <person name="Chen F."/>
            <person name="Chen W."/>
            <person name="Choi C."/>
            <person name="Clum A."/>
            <person name="Dos Santos R.A."/>
            <person name="Damasio A.R."/>
            <person name="Diallinas G."/>
            <person name="Emri T."/>
            <person name="Fekete E."/>
            <person name="Flipphi M."/>
            <person name="Freyberg S."/>
            <person name="Gallo A."/>
            <person name="Gournas C."/>
            <person name="Habgood R."/>
            <person name="Hainaut M."/>
            <person name="Harispe M.L."/>
            <person name="Henrissat B."/>
            <person name="Hilden K.S."/>
            <person name="Hope R."/>
            <person name="Hossain A."/>
            <person name="Karabika E."/>
            <person name="Karaffa L."/>
            <person name="Karanyi Z."/>
            <person name="Krasevec N."/>
            <person name="Kuo A."/>
            <person name="Kusch H."/>
            <person name="LaButti K."/>
            <person name="Lagendijk E.L."/>
            <person name="Lapidus A."/>
            <person name="Levasseur A."/>
            <person name="Lindquist E."/>
            <person name="Lipzen A."/>
            <person name="Logrieco A.F."/>
            <person name="MacCabe A."/>
            <person name="Maekelae M.R."/>
            <person name="Malavazi I."/>
            <person name="Melin P."/>
            <person name="Meyer V."/>
            <person name="Mielnichuk N."/>
            <person name="Miskei M."/>
            <person name="Molnar A.P."/>
            <person name="Mule G."/>
            <person name="Ngan C.Y."/>
            <person name="Orejas M."/>
            <person name="Orosz E."/>
            <person name="Ouedraogo J.P."/>
            <person name="Overkamp K.M."/>
            <person name="Park H.-S."/>
            <person name="Perrone G."/>
            <person name="Piumi F."/>
            <person name="Punt P.J."/>
            <person name="Ram A.F."/>
            <person name="Ramon A."/>
            <person name="Rauscher S."/>
            <person name="Record E."/>
            <person name="Riano-Pachon D.M."/>
            <person name="Robert V."/>
            <person name="Roehrig J."/>
            <person name="Ruller R."/>
            <person name="Salamov A."/>
            <person name="Salih N.S."/>
            <person name="Samson R.A."/>
            <person name="Sandor E."/>
            <person name="Sanguinetti M."/>
            <person name="Schuetze T."/>
            <person name="Sepcic K."/>
            <person name="Shelest E."/>
            <person name="Sherlock G."/>
            <person name="Sophianopoulou V."/>
            <person name="Squina F.M."/>
            <person name="Sun H."/>
            <person name="Susca A."/>
            <person name="Todd R.B."/>
            <person name="Tsang A."/>
            <person name="Unkles S.E."/>
            <person name="van de Wiele N."/>
            <person name="van Rossen-Uffink D."/>
            <person name="Oliveira J.V."/>
            <person name="Vesth T.C."/>
            <person name="Visser J."/>
            <person name="Yu J.-H."/>
            <person name="Zhou M."/>
            <person name="Andersen M.R."/>
            <person name="Archer D.B."/>
            <person name="Baker S.E."/>
            <person name="Benoit I."/>
            <person name="Brakhage A.A."/>
            <person name="Braus G.H."/>
            <person name="Fischer R."/>
            <person name="Frisvad J.C."/>
            <person name="Goldman G.H."/>
            <person name="Houbraken J."/>
            <person name="Oakley B."/>
            <person name="Pocsi I."/>
            <person name="Scazzocchio C."/>
            <person name="Seiboth B."/>
            <person name="vanKuyk P.A."/>
            <person name="Wortman J."/>
            <person name="Dyer P.S."/>
            <person name="Grigoriev I.V."/>
        </authorList>
    </citation>
    <scope>NUCLEOTIDE SEQUENCE [LARGE SCALE GENOMIC DNA]</scope>
    <source>
        <strain evidence="4">CBS 583.65</strain>
    </source>
</reference>
<keyword evidence="1" id="KW-0521">NADP</keyword>
<dbReference type="Gene3D" id="3.40.50.720">
    <property type="entry name" value="NAD(P)-binding Rossmann-like Domain"/>
    <property type="match status" value="1"/>
</dbReference>
<dbReference type="EMBL" id="KV878136">
    <property type="protein sequence ID" value="OJJ07156.1"/>
    <property type="molecule type" value="Genomic_DNA"/>
</dbReference>
<dbReference type="InterPro" id="IPR052184">
    <property type="entry name" value="SDR_enzymes"/>
</dbReference>
<protein>
    <recommendedName>
        <fullName evidence="5">NAD(P)-binding protein</fullName>
    </recommendedName>
</protein>
<dbReference type="GO" id="GO:0044550">
    <property type="term" value="P:secondary metabolite biosynthetic process"/>
    <property type="evidence" value="ECO:0007669"/>
    <property type="project" value="UniProtKB-ARBA"/>
</dbReference>
<proteinExistence type="inferred from homology"/>
<name>A0A1L9Q0C0_ASPVE</name>
<organism evidence="3 4">
    <name type="scientific">Aspergillus versicolor CBS 583.65</name>
    <dbReference type="NCBI Taxonomy" id="1036611"/>
    <lineage>
        <taxon>Eukaryota</taxon>
        <taxon>Fungi</taxon>
        <taxon>Dikarya</taxon>
        <taxon>Ascomycota</taxon>
        <taxon>Pezizomycotina</taxon>
        <taxon>Eurotiomycetes</taxon>
        <taxon>Eurotiomycetidae</taxon>
        <taxon>Eurotiales</taxon>
        <taxon>Aspergillaceae</taxon>
        <taxon>Aspergillus</taxon>
        <taxon>Aspergillus subgen. Nidulantes</taxon>
    </lineage>
</organism>
<dbReference type="PANTHER" id="PTHR45458">
    <property type="entry name" value="SHORT-CHAIN DEHYDROGENASE/REDUCTASE SDR"/>
    <property type="match status" value="1"/>
</dbReference>
<dbReference type="OrthoDB" id="7289984at2759"/>
<dbReference type="RefSeq" id="XP_040672918.1">
    <property type="nucleotide sequence ID" value="XM_040818120.1"/>
</dbReference>
<sequence length="268" mass="28264">MPVYLVTGAGRGLGYALMKALAGDSQNTVLGLARNKAAVDNRIKSDGINALILEADITDQQALSRAAETAAQFLGGKGIDVLINNAAYVSETTALKSLEDFEGDVQVAIDDMHKSIDVNVFGTFRTITAFLPLVRRGALKKVISISSGMGDIDFINEIQLPIAAPYAVSKAALTTLTAKFAAAYSDQGILFASICPGRVDTAEPGATRDDDLAQLAKYGPKFELYSPGFKPSSPEAAAKSVLAAIERSSLPGGYSGLFLSHNGTKRWM</sequence>
<dbReference type="GeneID" id="63733631"/>
<dbReference type="PANTHER" id="PTHR45458:SF3">
    <property type="entry name" value="CHAIN DEHYDROGENASE (ATSC), PUTATIVE-RELATED"/>
    <property type="match status" value="1"/>
</dbReference>
<evidence type="ECO:0000313" key="3">
    <source>
        <dbReference type="EMBL" id="OJJ07156.1"/>
    </source>
</evidence>
<gene>
    <name evidence="3" type="ORF">ASPVEDRAFT_876817</name>
</gene>
<dbReference type="InterPro" id="IPR002347">
    <property type="entry name" value="SDR_fam"/>
</dbReference>
<dbReference type="SUPFAM" id="SSF51735">
    <property type="entry name" value="NAD(P)-binding Rossmann-fold domains"/>
    <property type="match status" value="1"/>
</dbReference>
<dbReference type="PROSITE" id="PS00061">
    <property type="entry name" value="ADH_SHORT"/>
    <property type="match status" value="1"/>
</dbReference>